<dbReference type="SMART" id="SM00382">
    <property type="entry name" value="AAA"/>
    <property type="match status" value="1"/>
</dbReference>
<gene>
    <name evidence="3" type="ordered locus">Desaci_3618</name>
</gene>
<feature type="domain" description="AAA+ ATPase" evidence="2">
    <location>
        <begin position="244"/>
        <end position="427"/>
    </location>
</feature>
<proteinExistence type="inferred from homology"/>
<dbReference type="InterPro" id="IPR027417">
    <property type="entry name" value="P-loop_NTPase"/>
</dbReference>
<dbReference type="Gene3D" id="3.40.50.300">
    <property type="entry name" value="P-loop containing nucleotide triphosphate hydrolases"/>
    <property type="match status" value="1"/>
</dbReference>
<evidence type="ECO:0000259" key="2">
    <source>
        <dbReference type="SMART" id="SM00382"/>
    </source>
</evidence>
<protein>
    <submittedName>
        <fullName evidence="3">Mg chelatase-related protein</fullName>
    </submittedName>
</protein>
<dbReference type="InterPro" id="IPR045006">
    <property type="entry name" value="CHLI-like"/>
</dbReference>
<dbReference type="NCBIfam" id="TIGR00368">
    <property type="entry name" value="YifB family Mg chelatase-like AAA ATPase"/>
    <property type="match status" value="1"/>
</dbReference>
<dbReference type="PANTHER" id="PTHR32039:SF7">
    <property type="entry name" value="COMPETENCE PROTEIN COMM"/>
    <property type="match status" value="1"/>
</dbReference>
<dbReference type="Gene3D" id="3.30.230.10">
    <property type="match status" value="1"/>
</dbReference>
<dbReference type="Pfam" id="PF13541">
    <property type="entry name" value="ChlI"/>
    <property type="match status" value="1"/>
</dbReference>
<keyword evidence="4" id="KW-1185">Reference proteome</keyword>
<dbReference type="Pfam" id="PF01078">
    <property type="entry name" value="Mg_chelatase"/>
    <property type="match status" value="1"/>
</dbReference>
<comment type="similarity">
    <text evidence="1">Belongs to the Mg-chelatase subunits D/I family. ComM subfamily.</text>
</comment>
<dbReference type="SUPFAM" id="SSF52540">
    <property type="entry name" value="P-loop containing nucleoside triphosphate hydrolases"/>
    <property type="match status" value="1"/>
</dbReference>
<dbReference type="InterPro" id="IPR025158">
    <property type="entry name" value="Mg_chelat-rel_C"/>
</dbReference>
<dbReference type="KEGG" id="dai:Desaci_3618"/>
<dbReference type="InterPro" id="IPR014721">
    <property type="entry name" value="Ribsml_uS5_D2-typ_fold_subgr"/>
</dbReference>
<reference evidence="3 4" key="1">
    <citation type="journal article" date="2012" name="J. Bacteriol.">
        <title>Complete genome sequences of Desulfosporosinus orientis DSM765T, Desulfosporosinus youngiae DSM17734T, Desulfosporosinus meridiei DSM13257T, and Desulfosporosinus acidiphilus DSM22704T.</title>
        <authorList>
            <person name="Pester M."/>
            <person name="Brambilla E."/>
            <person name="Alazard D."/>
            <person name="Rattei T."/>
            <person name="Weinmaier T."/>
            <person name="Han J."/>
            <person name="Lucas S."/>
            <person name="Lapidus A."/>
            <person name="Cheng J.F."/>
            <person name="Goodwin L."/>
            <person name="Pitluck S."/>
            <person name="Peters L."/>
            <person name="Ovchinnikova G."/>
            <person name="Teshima H."/>
            <person name="Detter J.C."/>
            <person name="Han C.S."/>
            <person name="Tapia R."/>
            <person name="Land M.L."/>
            <person name="Hauser L."/>
            <person name="Kyrpides N.C."/>
            <person name="Ivanova N.N."/>
            <person name="Pagani I."/>
            <person name="Huntmann M."/>
            <person name="Wei C.L."/>
            <person name="Davenport K.W."/>
            <person name="Daligault H."/>
            <person name="Chain P.S."/>
            <person name="Chen A."/>
            <person name="Mavromatis K."/>
            <person name="Markowitz V."/>
            <person name="Szeto E."/>
            <person name="Mikhailova N."/>
            <person name="Pati A."/>
            <person name="Wagner M."/>
            <person name="Woyke T."/>
            <person name="Ollivier B."/>
            <person name="Klenk H.P."/>
            <person name="Spring S."/>
            <person name="Loy A."/>
        </authorList>
    </citation>
    <scope>NUCLEOTIDE SEQUENCE [LARGE SCALE GENOMIC DNA]</scope>
    <source>
        <strain evidence="4">DSM 22704 / JCM 16185 / SJ4</strain>
    </source>
</reference>
<dbReference type="GO" id="GO:0005524">
    <property type="term" value="F:ATP binding"/>
    <property type="evidence" value="ECO:0007669"/>
    <property type="project" value="InterPro"/>
</dbReference>
<organism evidence="3 4">
    <name type="scientific">Desulfosporosinus acidiphilus (strain DSM 22704 / JCM 16185 / SJ4)</name>
    <dbReference type="NCBI Taxonomy" id="646529"/>
    <lineage>
        <taxon>Bacteria</taxon>
        <taxon>Bacillati</taxon>
        <taxon>Bacillota</taxon>
        <taxon>Clostridia</taxon>
        <taxon>Eubacteriales</taxon>
        <taxon>Desulfitobacteriaceae</taxon>
        <taxon>Desulfosporosinus</taxon>
    </lineage>
</organism>
<dbReference type="SUPFAM" id="SSF54211">
    <property type="entry name" value="Ribosomal protein S5 domain 2-like"/>
    <property type="match status" value="1"/>
</dbReference>
<evidence type="ECO:0000313" key="4">
    <source>
        <dbReference type="Proteomes" id="UP000002892"/>
    </source>
</evidence>
<dbReference type="InterPro" id="IPR000523">
    <property type="entry name" value="Mg_chelatse_chII-like_cat_dom"/>
</dbReference>
<dbReference type="Proteomes" id="UP000002892">
    <property type="component" value="Chromosome"/>
</dbReference>
<dbReference type="STRING" id="646529.Desaci_3618"/>
<name>I4D9M5_DESAJ</name>
<dbReference type="HOGENOM" id="CLU_026145_1_0_9"/>
<evidence type="ECO:0000313" key="3">
    <source>
        <dbReference type="EMBL" id="AFM42499.1"/>
    </source>
</evidence>
<dbReference type="Pfam" id="PF13335">
    <property type="entry name" value="Mg_chelatase_C"/>
    <property type="match status" value="1"/>
</dbReference>
<dbReference type="PANTHER" id="PTHR32039">
    <property type="entry name" value="MAGNESIUM-CHELATASE SUBUNIT CHLI"/>
    <property type="match status" value="1"/>
</dbReference>
<sequence>MRRQCLRAPTKFSLLGEREMFASVYGMTVLGLQAHLVRVEVDVSNGLPGFEIVGLPTTAVREARDRVRSAIRNSGYQFPLQRVTVNLAPADLRKQGSGLDLPIAIGILAATQQCRCSDLDRYVFTGELSLEGSLRSVPGVLTMAIALYRDKQSGTQTKRESQTLSLIVPPENLAEARLVAGLKTHSTSALQRLITSLEGENVFEDEMITQPSQAENASLEHRVDWQDICGQQHVKRALEIAAAGGHNVILAGPPGSGKTLLAKAYSGILPPLSERESLEVTQLYSVCGLQPCNGSLVRHRPFRSPHHTVTKVGMIGGGRDMRPGELSFANYGVLFLDELPEFSREVLECLRQPLEDRELTITRQLGSITYPAHVSVIASMNPCPCGFFTDPGRECHCTPLQIQNYRGRISGPLLDRFDMHVEVPRLNYAELKERRGNNESSETVRERVLAARERQWARFGSAKTNAEMTSKESKEYSRLTPSGEALLQRVFDAQNLSARGHDRILRVARTIADLSGSSDILPEHLAEAIQFRALDKRLI</sequence>
<dbReference type="EMBL" id="CP003639">
    <property type="protein sequence ID" value="AFM42499.1"/>
    <property type="molecule type" value="Genomic_DNA"/>
</dbReference>
<dbReference type="InterPro" id="IPR003593">
    <property type="entry name" value="AAA+_ATPase"/>
</dbReference>
<dbReference type="InterPro" id="IPR020568">
    <property type="entry name" value="Ribosomal_Su5_D2-typ_SF"/>
</dbReference>
<accession>I4D9M5</accession>
<dbReference type="InterPro" id="IPR004482">
    <property type="entry name" value="Mg_chelat-rel"/>
</dbReference>
<evidence type="ECO:0000256" key="1">
    <source>
        <dbReference type="ARBA" id="ARBA00006354"/>
    </source>
</evidence>
<dbReference type="eggNOG" id="COG0606">
    <property type="taxonomic scope" value="Bacteria"/>
</dbReference>
<dbReference type="AlphaFoldDB" id="I4D9M5"/>
<dbReference type="CDD" id="cd00009">
    <property type="entry name" value="AAA"/>
    <property type="match status" value="1"/>
</dbReference>